<dbReference type="InterPro" id="IPR009288">
    <property type="entry name" value="AIG2-like_dom"/>
</dbReference>
<dbReference type="AlphaFoldDB" id="A0AAD9Z638"/>
<dbReference type="InterPro" id="IPR036568">
    <property type="entry name" value="GGCT-like_sf"/>
</dbReference>
<evidence type="ECO:0000259" key="5">
    <source>
        <dbReference type="Pfam" id="PF06094"/>
    </source>
</evidence>
<evidence type="ECO:0000256" key="1">
    <source>
        <dbReference type="ARBA" id="ARBA00008861"/>
    </source>
</evidence>
<evidence type="ECO:0000313" key="6">
    <source>
        <dbReference type="EMBL" id="KAK3171468.1"/>
    </source>
</evidence>
<name>A0AAD9Z638_9LECA</name>
<accession>A0AAD9Z638</accession>
<evidence type="ECO:0000256" key="4">
    <source>
        <dbReference type="SAM" id="MobiDB-lite"/>
    </source>
</evidence>
<proteinExistence type="inferred from homology"/>
<dbReference type="EMBL" id="JASNWA010000008">
    <property type="protein sequence ID" value="KAK3171468.1"/>
    <property type="molecule type" value="Genomic_DNA"/>
</dbReference>
<dbReference type="CDD" id="cd06661">
    <property type="entry name" value="GGCT_like"/>
    <property type="match status" value="1"/>
</dbReference>
<dbReference type="GO" id="GO:0016740">
    <property type="term" value="F:transferase activity"/>
    <property type="evidence" value="ECO:0007669"/>
    <property type="project" value="UniProtKB-KW"/>
</dbReference>
<evidence type="ECO:0000256" key="2">
    <source>
        <dbReference type="ARBA" id="ARBA00022679"/>
    </source>
</evidence>
<keyword evidence="2" id="KW-0808">Transferase</keyword>
<reference evidence="6" key="1">
    <citation type="submission" date="2022-11" db="EMBL/GenBank/DDBJ databases">
        <title>Chromosomal genome sequence assembly and mating type (MAT) locus characterization of the leprose asexual lichenized fungus Lepraria neglecta (Nyl.) Erichsen.</title>
        <authorList>
            <person name="Allen J.L."/>
            <person name="Pfeffer B."/>
        </authorList>
    </citation>
    <scope>NUCLEOTIDE SEQUENCE</scope>
    <source>
        <strain evidence="6">Allen 5258</strain>
    </source>
</reference>
<sequence length="195" mass="22389">MGDRSAFFYGTLMAPQVLHRVIYGTTTPTSTQISRLKIAPALLNGYMRHRVCECDYPAIIPSKASNACVRGTYVQGLTAEDQWRLDLFEGDQYDRVKVRPRLLDEGGQEMDEIETETYVWIDKEVGLEEGEWDFEEFRREKMRRWVGGNDEEYQEVDEAVRERKDPTGGRGANGNITEKLEIRNKDEEDVLGSAV</sequence>
<dbReference type="Proteomes" id="UP001276659">
    <property type="component" value="Unassembled WGS sequence"/>
</dbReference>
<dbReference type="SUPFAM" id="SSF110857">
    <property type="entry name" value="Gamma-glutamyl cyclotransferase-like"/>
    <property type="match status" value="1"/>
</dbReference>
<keyword evidence="7" id="KW-1185">Reference proteome</keyword>
<feature type="region of interest" description="Disordered" evidence="4">
    <location>
        <begin position="152"/>
        <end position="181"/>
    </location>
</feature>
<dbReference type="Pfam" id="PF06094">
    <property type="entry name" value="GGACT"/>
    <property type="match status" value="1"/>
</dbReference>
<protein>
    <recommendedName>
        <fullName evidence="3">Putative gamma-glutamylcyclotransferase</fullName>
    </recommendedName>
</protein>
<gene>
    <name evidence="6" type="ORF">OEA41_003552</name>
</gene>
<dbReference type="PANTHER" id="PTHR31544:SF2">
    <property type="entry name" value="AIG2-LIKE PROTEIN D"/>
    <property type="match status" value="1"/>
</dbReference>
<dbReference type="Gene3D" id="3.10.490.10">
    <property type="entry name" value="Gamma-glutamyl cyclotransferase-like"/>
    <property type="match status" value="1"/>
</dbReference>
<evidence type="ECO:0000313" key="7">
    <source>
        <dbReference type="Proteomes" id="UP001276659"/>
    </source>
</evidence>
<feature type="compositionally biased region" description="Basic and acidic residues" evidence="4">
    <location>
        <begin position="158"/>
        <end position="167"/>
    </location>
</feature>
<comment type="caution">
    <text evidence="6">The sequence shown here is derived from an EMBL/GenBank/DDBJ whole genome shotgun (WGS) entry which is preliminary data.</text>
</comment>
<feature type="domain" description="Gamma-glutamylcyclotransferase AIG2-like" evidence="5">
    <location>
        <begin position="7"/>
        <end position="133"/>
    </location>
</feature>
<dbReference type="InterPro" id="IPR045038">
    <property type="entry name" value="AIG2-like"/>
</dbReference>
<dbReference type="PANTHER" id="PTHR31544">
    <property type="entry name" value="AIG2-LIKE PROTEIN D"/>
    <property type="match status" value="1"/>
</dbReference>
<comment type="similarity">
    <text evidence="1">Belongs to the gamma-glutamylcyclotransferase family.</text>
</comment>
<organism evidence="6 7">
    <name type="scientific">Lepraria neglecta</name>
    <dbReference type="NCBI Taxonomy" id="209136"/>
    <lineage>
        <taxon>Eukaryota</taxon>
        <taxon>Fungi</taxon>
        <taxon>Dikarya</taxon>
        <taxon>Ascomycota</taxon>
        <taxon>Pezizomycotina</taxon>
        <taxon>Lecanoromycetes</taxon>
        <taxon>OSLEUM clade</taxon>
        <taxon>Lecanoromycetidae</taxon>
        <taxon>Lecanorales</taxon>
        <taxon>Lecanorineae</taxon>
        <taxon>Stereocaulaceae</taxon>
        <taxon>Lepraria</taxon>
    </lineage>
</organism>
<dbReference type="InterPro" id="IPR013024">
    <property type="entry name" value="GGCT-like"/>
</dbReference>
<evidence type="ECO:0000256" key="3">
    <source>
        <dbReference type="ARBA" id="ARBA00030602"/>
    </source>
</evidence>